<feature type="domain" description="NACHT" evidence="3">
    <location>
        <begin position="93"/>
        <end position="239"/>
    </location>
</feature>
<reference evidence="4 5" key="1">
    <citation type="submission" date="2015-07" db="EMBL/GenBank/DDBJ databases">
        <title>Comparative genomics of the Sigatoka disease complex on banana suggests a link between parallel evolutionary changes in Pseudocercospora fijiensis and Pseudocercospora eumusae and increased virulence on the banana host.</title>
        <authorList>
            <person name="Chang T.-C."/>
            <person name="Salvucci A."/>
            <person name="Crous P.W."/>
            <person name="Stergiopoulos I."/>
        </authorList>
    </citation>
    <scope>NUCLEOTIDE SEQUENCE [LARGE SCALE GENOMIC DNA]</scope>
    <source>
        <strain evidence="4 5">CBS 114824</strain>
    </source>
</reference>
<dbReference type="PROSITE" id="PS50088">
    <property type="entry name" value="ANK_REPEAT"/>
    <property type="match status" value="1"/>
</dbReference>
<dbReference type="SUPFAM" id="SSF48403">
    <property type="entry name" value="Ankyrin repeat"/>
    <property type="match status" value="1"/>
</dbReference>
<proteinExistence type="predicted"/>
<evidence type="ECO:0000313" key="4">
    <source>
        <dbReference type="EMBL" id="KXT06184.1"/>
    </source>
</evidence>
<evidence type="ECO:0000256" key="1">
    <source>
        <dbReference type="ARBA" id="ARBA00022737"/>
    </source>
</evidence>
<dbReference type="EMBL" id="LFZN01000008">
    <property type="protein sequence ID" value="KXT06184.1"/>
    <property type="molecule type" value="Genomic_DNA"/>
</dbReference>
<dbReference type="Gene3D" id="1.25.40.20">
    <property type="entry name" value="Ankyrin repeat-containing domain"/>
    <property type="match status" value="1"/>
</dbReference>
<dbReference type="InterPro" id="IPR056884">
    <property type="entry name" value="NPHP3-like_N"/>
</dbReference>
<comment type="caution">
    <text evidence="4">The sequence shown here is derived from an EMBL/GenBank/DDBJ whole genome shotgun (WGS) entry which is preliminary data.</text>
</comment>
<dbReference type="OrthoDB" id="3648458at2759"/>
<feature type="repeat" description="ANK" evidence="2">
    <location>
        <begin position="786"/>
        <end position="814"/>
    </location>
</feature>
<gene>
    <name evidence="4" type="ORF">AC578_1311</name>
</gene>
<name>A0A139HUM3_9PEZI</name>
<dbReference type="PANTHER" id="PTHR10039:SF14">
    <property type="entry name" value="NACHT DOMAIN-CONTAINING PROTEIN"/>
    <property type="match status" value="1"/>
</dbReference>
<accession>A0A139HUM3</accession>
<sequence>MGFQYRGNNDYSSNTVHGGRVQFGDSYNFNQESEISKQERLRAEALKALYWTDPEIDLTKAEDRTRAGRTPGTCEWVLENEDFKKWQSAKAPQLLLITGEPGIGKTVLATFLVDHYKKQSASNGSDFSYFFCMNAEARQSTGLGILRGWLLLLLRKRPALCDHLLKDFAVKGEHLFDSIESLWPVFEAVISDDILGNLLLQIDGLDECDETSRDLLVSRLGGLMRRCDCKNMKVVITSRVVRTASDLASHFLDATQRIAMDIGKVNKDLQRFIEYEVNDIASKCGWGPDLKAEVTKQVKDRDGGTFVWVSLALKTVSKKRPYQVLDELSKLPLGLQNLYARILYEIPPDERDIVYRVLVLVIGAEEPMSLDELSIALHYYPDPSGSQTARRRLPTDKELDQGTHWVQTCAILLRMTEVGDECIRVNVFHLTLKEFLTEGQLPQHVSSYHIDQEQARKTLLAISTAYLRSEELDAIATDARILADMVLKESKYRQNNLPFKRTFRHLKVKNLLGRIGRRKEKEVKGCKGEEQEPQGKHREFELCKAWSEVEDRHLILLESAYRIQGKEHEATAIKQIQIMIWDPKHRTQGCFTNDDFLFVLCLMIENSWPAASRAIGIIWRLLILRDSFSPWDVQESWLQKSIAMAARSGRSDMLEAFVRLKPLQFISPRHIFAMVMQTFVSKGKPPVPRDQGAFDLLFSTARLDCIPDESSLLHSAARIRCSYLVKCCINAGDQVSPRDEFDSTPLHFLVGFGYKMESSESEAILCAQLILDADSERISSGARDLEGRSPLHSAARNYRRHPKLLQLLIDGTADYTALIAQDCVGRVPLHYAVEHGDDQASCDANTPVAALLQADHEKKSLHVADNEGKLPLHHAVKQSCPDCVKLLVEADVTRSTLLVQDREGRSPLKSAREKHHENQDMFSNHDALVKGSLEIIHYLSKATEEAQKLQEGRLEVAHSTTDSPS</sequence>
<dbReference type="SMART" id="SM00248">
    <property type="entry name" value="ANK"/>
    <property type="match status" value="4"/>
</dbReference>
<dbReference type="InterPro" id="IPR036770">
    <property type="entry name" value="Ankyrin_rpt-contain_sf"/>
</dbReference>
<evidence type="ECO:0000259" key="3">
    <source>
        <dbReference type="PROSITE" id="PS50837"/>
    </source>
</evidence>
<dbReference type="Pfam" id="PF00023">
    <property type="entry name" value="Ank"/>
    <property type="match status" value="2"/>
</dbReference>
<keyword evidence="1" id="KW-0677">Repeat</keyword>
<keyword evidence="5" id="KW-1185">Reference proteome</keyword>
<dbReference type="Pfam" id="PF24883">
    <property type="entry name" value="NPHP3_N"/>
    <property type="match status" value="1"/>
</dbReference>
<dbReference type="InterPro" id="IPR007111">
    <property type="entry name" value="NACHT_NTPase"/>
</dbReference>
<evidence type="ECO:0000313" key="5">
    <source>
        <dbReference type="Proteomes" id="UP000070133"/>
    </source>
</evidence>
<keyword evidence="2" id="KW-0040">ANK repeat</keyword>
<dbReference type="Proteomes" id="UP000070133">
    <property type="component" value="Unassembled WGS sequence"/>
</dbReference>
<organism evidence="4 5">
    <name type="scientific">Pseudocercospora eumusae</name>
    <dbReference type="NCBI Taxonomy" id="321146"/>
    <lineage>
        <taxon>Eukaryota</taxon>
        <taxon>Fungi</taxon>
        <taxon>Dikarya</taxon>
        <taxon>Ascomycota</taxon>
        <taxon>Pezizomycotina</taxon>
        <taxon>Dothideomycetes</taxon>
        <taxon>Dothideomycetidae</taxon>
        <taxon>Mycosphaerellales</taxon>
        <taxon>Mycosphaerellaceae</taxon>
        <taxon>Pseudocercospora</taxon>
    </lineage>
</organism>
<dbReference type="AlphaFoldDB" id="A0A139HUM3"/>
<dbReference type="InterPro" id="IPR002110">
    <property type="entry name" value="Ankyrin_rpt"/>
</dbReference>
<dbReference type="Gene3D" id="3.40.50.300">
    <property type="entry name" value="P-loop containing nucleotide triphosphate hydrolases"/>
    <property type="match status" value="1"/>
</dbReference>
<dbReference type="InterPro" id="IPR027417">
    <property type="entry name" value="P-loop_NTPase"/>
</dbReference>
<evidence type="ECO:0000256" key="2">
    <source>
        <dbReference type="PROSITE-ProRule" id="PRU00023"/>
    </source>
</evidence>
<dbReference type="PANTHER" id="PTHR10039">
    <property type="entry name" value="AMELOGENIN"/>
    <property type="match status" value="1"/>
</dbReference>
<dbReference type="PROSITE" id="PS50837">
    <property type="entry name" value="NACHT"/>
    <property type="match status" value="1"/>
</dbReference>
<dbReference type="SUPFAM" id="SSF52540">
    <property type="entry name" value="P-loop containing nucleoside triphosphate hydrolases"/>
    <property type="match status" value="1"/>
</dbReference>
<protein>
    <recommendedName>
        <fullName evidence="3">NACHT domain-containing protein</fullName>
    </recommendedName>
</protein>
<dbReference type="PROSITE" id="PS50297">
    <property type="entry name" value="ANK_REP_REGION"/>
    <property type="match status" value="1"/>
</dbReference>